<feature type="compositionally biased region" description="Pro residues" evidence="1">
    <location>
        <begin position="73"/>
        <end position="82"/>
    </location>
</feature>
<evidence type="ECO:0000313" key="2">
    <source>
        <dbReference type="EMBL" id="NMJ43310.1"/>
    </source>
</evidence>
<gene>
    <name evidence="2" type="ORF">GWK16_18825</name>
</gene>
<accession>A0A848EIT2</accession>
<dbReference type="AlphaFoldDB" id="A0A848EIT2"/>
<feature type="region of interest" description="Disordered" evidence="1">
    <location>
        <begin position="60"/>
        <end position="111"/>
    </location>
</feature>
<comment type="caution">
    <text evidence="2">The sequence shown here is derived from an EMBL/GenBank/DDBJ whole genome shotgun (WGS) entry which is preliminary data.</text>
</comment>
<protein>
    <submittedName>
        <fullName evidence="2">Uncharacterized protein</fullName>
    </submittedName>
</protein>
<feature type="compositionally biased region" description="Basic residues" evidence="1">
    <location>
        <begin position="86"/>
        <end position="97"/>
    </location>
</feature>
<feature type="compositionally biased region" description="Pro residues" evidence="1">
    <location>
        <begin position="99"/>
        <end position="111"/>
    </location>
</feature>
<name>A0A848EIT2_9PROT</name>
<keyword evidence="3" id="KW-1185">Reference proteome</keyword>
<dbReference type="Proteomes" id="UP000548582">
    <property type="component" value="Unassembled WGS sequence"/>
</dbReference>
<sequence length="111" mass="11869">MTSSAAPPFAVHAPAASARRARRVLRRLRAGRRLAIFSAPVPLPTTPDLAEAEREGLSLALAPSVTGRASPRGPRPTTPAAPPVRTRSRTRRRRRRPAPAQPRPAPPPSPT</sequence>
<dbReference type="EMBL" id="JABBKX010000007">
    <property type="protein sequence ID" value="NMJ43310.1"/>
    <property type="molecule type" value="Genomic_DNA"/>
</dbReference>
<organism evidence="2 3">
    <name type="scientific">Neoroseomonas marina</name>
    <dbReference type="NCBI Taxonomy" id="1232220"/>
    <lineage>
        <taxon>Bacteria</taxon>
        <taxon>Pseudomonadati</taxon>
        <taxon>Pseudomonadota</taxon>
        <taxon>Alphaproteobacteria</taxon>
        <taxon>Acetobacterales</taxon>
        <taxon>Acetobacteraceae</taxon>
        <taxon>Neoroseomonas</taxon>
    </lineage>
</organism>
<reference evidence="2 3" key="1">
    <citation type="submission" date="2020-03" db="EMBL/GenBank/DDBJ databases">
        <authorList>
            <person name="Sun Q."/>
        </authorList>
    </citation>
    <scope>NUCLEOTIDE SEQUENCE [LARGE SCALE GENOMIC DNA]</scope>
    <source>
        <strain evidence="2 3">JC162</strain>
    </source>
</reference>
<evidence type="ECO:0000313" key="3">
    <source>
        <dbReference type="Proteomes" id="UP000548582"/>
    </source>
</evidence>
<evidence type="ECO:0000256" key="1">
    <source>
        <dbReference type="SAM" id="MobiDB-lite"/>
    </source>
</evidence>
<proteinExistence type="predicted"/>